<dbReference type="AlphaFoldDB" id="A0A367X6K1"/>
<protein>
    <recommendedName>
        <fullName evidence="3">N-acetyltransferase domain-containing protein</fullName>
    </recommendedName>
</protein>
<accession>A0A367X6K1</accession>
<comment type="caution">
    <text evidence="1">The sequence shown here is derived from an EMBL/GenBank/DDBJ whole genome shotgun (WGS) entry which is preliminary data.</text>
</comment>
<dbReference type="SUPFAM" id="SSF55729">
    <property type="entry name" value="Acyl-CoA N-acyltransferases (Nat)"/>
    <property type="match status" value="1"/>
</dbReference>
<proteinExistence type="predicted"/>
<dbReference type="InterPro" id="IPR016181">
    <property type="entry name" value="Acyl_CoA_acyltransferase"/>
</dbReference>
<dbReference type="OrthoDB" id="7331388at2"/>
<dbReference type="RefSeq" id="WP_114096572.1">
    <property type="nucleotide sequence ID" value="NZ_JPWI01000001.1"/>
</dbReference>
<reference evidence="1 2" key="1">
    <citation type="submission" date="2014-07" db="EMBL/GenBank/DDBJ databases">
        <title>Draft genome sequence of Thalassospira profundimaris PR54-5.</title>
        <authorList>
            <person name="Lai Q."/>
            <person name="Shao Z."/>
        </authorList>
    </citation>
    <scope>NUCLEOTIDE SEQUENCE [LARGE SCALE GENOMIC DNA]</scope>
    <source>
        <strain evidence="1 2">PR54-5</strain>
    </source>
</reference>
<dbReference type="EMBL" id="JPWI01000001">
    <property type="protein sequence ID" value="RCK49308.1"/>
    <property type="molecule type" value="Genomic_DNA"/>
</dbReference>
<evidence type="ECO:0008006" key="3">
    <source>
        <dbReference type="Google" id="ProtNLM"/>
    </source>
</evidence>
<gene>
    <name evidence="1" type="ORF">TH30_03035</name>
</gene>
<evidence type="ECO:0000313" key="2">
    <source>
        <dbReference type="Proteomes" id="UP000252255"/>
    </source>
</evidence>
<sequence>MQFVAVTKDNITPYVTLRREIAGEEEQQQFQTTDLAAAILDKGEEYALLDDDGVMQAAVSIRNGNALVNDRCIMISVEARDKTPKTEFRMLCKVLAATAQDIVESDTLYRVYDPIGSAFPKTDMMEIGFCENVASFRYERKPGPPQPGEFPHADRATRRGYRSVLIDDDYVASDPDIFEKLADIYNRAFSGCDLVRPTTPERMRKSYDTEANKTIIAKLGDEVTGSIMLTNLGSYVLSPQYYSLRRHWGTGSVDLMCRHTAEFVAEHWNLPIVGYAEATNAASWKALERFGLSRVAEYCVWERKVLAGERLTV</sequence>
<dbReference type="Gene3D" id="3.40.630.30">
    <property type="match status" value="1"/>
</dbReference>
<organism evidence="1 2">
    <name type="scientific">Thalassospira profundimaris</name>
    <dbReference type="NCBI Taxonomy" id="502049"/>
    <lineage>
        <taxon>Bacteria</taxon>
        <taxon>Pseudomonadati</taxon>
        <taxon>Pseudomonadota</taxon>
        <taxon>Alphaproteobacteria</taxon>
        <taxon>Rhodospirillales</taxon>
        <taxon>Thalassospiraceae</taxon>
        <taxon>Thalassospira</taxon>
    </lineage>
</organism>
<name>A0A367X6K1_9PROT</name>
<dbReference type="Proteomes" id="UP000252255">
    <property type="component" value="Unassembled WGS sequence"/>
</dbReference>
<evidence type="ECO:0000313" key="1">
    <source>
        <dbReference type="EMBL" id="RCK49308.1"/>
    </source>
</evidence>